<name>A0A9W6SW88_CANBO</name>
<dbReference type="CDD" id="cd14939">
    <property type="entry name" value="7tmD_STE2"/>
    <property type="match status" value="1"/>
</dbReference>
<organism evidence="2 3">
    <name type="scientific">Candida boidinii</name>
    <name type="common">Yeast</name>
    <dbReference type="NCBI Taxonomy" id="5477"/>
    <lineage>
        <taxon>Eukaryota</taxon>
        <taxon>Fungi</taxon>
        <taxon>Dikarya</taxon>
        <taxon>Ascomycota</taxon>
        <taxon>Saccharomycotina</taxon>
        <taxon>Pichiomycetes</taxon>
        <taxon>Pichiales</taxon>
        <taxon>Pichiaceae</taxon>
        <taxon>Ogataea</taxon>
        <taxon>Ogataea/Candida clade</taxon>
    </lineage>
</organism>
<dbReference type="AlphaFoldDB" id="A0A9W6SW88"/>
<dbReference type="GO" id="GO:0038038">
    <property type="term" value="C:G protein-coupled receptor homodimeric complex"/>
    <property type="evidence" value="ECO:0007669"/>
    <property type="project" value="TreeGrafter"/>
</dbReference>
<comment type="caution">
    <text evidence="2">The sequence shown here is derived from an EMBL/GenBank/DDBJ whole genome shotgun (WGS) entry which is preliminary data.</text>
</comment>
<dbReference type="GO" id="GO:0000750">
    <property type="term" value="P:pheromone-dependent signal transduction involved in conjugation with cellular fusion"/>
    <property type="evidence" value="ECO:0007669"/>
    <property type="project" value="TreeGrafter"/>
</dbReference>
<proteinExistence type="predicted"/>
<accession>A0A9W6SW88</accession>
<evidence type="ECO:0000313" key="2">
    <source>
        <dbReference type="EMBL" id="GME68323.1"/>
    </source>
</evidence>
<dbReference type="EMBL" id="BSXN01000381">
    <property type="protein sequence ID" value="GME68323.1"/>
    <property type="molecule type" value="Genomic_DNA"/>
</dbReference>
<keyword evidence="1" id="KW-1133">Transmembrane helix</keyword>
<feature type="transmembrane region" description="Helical" evidence="1">
    <location>
        <begin position="275"/>
        <end position="293"/>
    </location>
</feature>
<dbReference type="PANTHER" id="PTHR28009:SF1">
    <property type="entry name" value="PHEROMONE ALPHA FACTOR RECEPTOR"/>
    <property type="match status" value="1"/>
</dbReference>
<dbReference type="PRINTS" id="PR00250">
    <property type="entry name" value="GPCRSTE2"/>
</dbReference>
<evidence type="ECO:0000313" key="3">
    <source>
        <dbReference type="Proteomes" id="UP001165120"/>
    </source>
</evidence>
<keyword evidence="1" id="KW-0812">Transmembrane</keyword>
<dbReference type="Gene3D" id="1.10.287.920">
    <property type="entry name" value="Pheromone alpha factor receptor"/>
    <property type="match status" value="1"/>
</dbReference>
<dbReference type="Proteomes" id="UP001165120">
    <property type="component" value="Unassembled WGS sequence"/>
</dbReference>
<reference evidence="2" key="1">
    <citation type="submission" date="2023-04" db="EMBL/GenBank/DDBJ databases">
        <title>Candida boidinii NBRC 10035.</title>
        <authorList>
            <person name="Ichikawa N."/>
            <person name="Sato H."/>
            <person name="Tonouchi N."/>
        </authorList>
    </citation>
    <scope>NUCLEOTIDE SEQUENCE</scope>
    <source>
        <strain evidence="2">NBRC 10035</strain>
    </source>
</reference>
<evidence type="ECO:0000256" key="1">
    <source>
        <dbReference type="SAM" id="Phobius"/>
    </source>
</evidence>
<feature type="transmembrane region" description="Helical" evidence="1">
    <location>
        <begin position="159"/>
        <end position="187"/>
    </location>
</feature>
<dbReference type="InterPro" id="IPR000366">
    <property type="entry name" value="GPCR_STE2"/>
</dbReference>
<gene>
    <name evidence="2" type="ORF">Cboi02_000157000</name>
</gene>
<feature type="transmembrane region" description="Helical" evidence="1">
    <location>
        <begin position="45"/>
        <end position="66"/>
    </location>
</feature>
<dbReference type="GO" id="GO:0004932">
    <property type="term" value="F:mating-type factor pheromone receptor activity"/>
    <property type="evidence" value="ECO:0007669"/>
    <property type="project" value="InterPro"/>
</dbReference>
<feature type="transmembrane region" description="Helical" evidence="1">
    <location>
        <begin position="240"/>
        <end position="263"/>
    </location>
</feature>
<feature type="transmembrane region" description="Helical" evidence="1">
    <location>
        <begin position="126"/>
        <end position="147"/>
    </location>
</feature>
<feature type="transmembrane region" description="Helical" evidence="1">
    <location>
        <begin position="75"/>
        <end position="100"/>
    </location>
</feature>
<dbReference type="Pfam" id="PF02116">
    <property type="entry name" value="STE2"/>
    <property type="match status" value="1"/>
</dbReference>
<keyword evidence="3" id="KW-1185">Reference proteome</keyword>
<dbReference type="PANTHER" id="PTHR28009">
    <property type="entry name" value="PHEROMONE ALPHA FACTOR RECEPTOR"/>
    <property type="match status" value="1"/>
</dbReference>
<feature type="transmembrane region" description="Helical" evidence="1">
    <location>
        <begin position="199"/>
        <end position="220"/>
    </location>
</feature>
<sequence>MMDSLLEQDVPMNPADIELNYTLYDEVYTVTFGDLNDYYVGKLQVASIFGLRIGLAAVVLAVMYIITKNRKTPMFILNSCCLSVLLVHSIMVVCTLTQYLSSMQYMFTGIIYHAGNATRTVTATNAIYILSVFLVECSITYQIYVIFKTPHGVYKYISYLVTLISGTLGLITTAFYFAFCCFANMALYDENRETTAPPWIANASLIMFSSSSAVMSLMLLIKLGLAIRTRKHLGLKSFSIYHIIFIMCAQSMILPTVIIFAGIGDGNSLRYRCLYPLGTALITISLPITSLWANASNNQSTASSTIGTILTSTSPTSFESRSYYSDDDKSLSEANSPYDNWGQKMNVSSFGINGFSQTKNIHFEDEDMVYEPSVENTDLSKKIRFDSEAAPDNS</sequence>
<protein>
    <submittedName>
        <fullName evidence="2">Unnamed protein product</fullName>
    </submittedName>
</protein>
<dbReference type="InterPro" id="IPR027458">
    <property type="entry name" value="STE2_TM1-TM2_sf"/>
</dbReference>
<keyword evidence="1" id="KW-0472">Membrane</keyword>